<dbReference type="OrthoDB" id="749016at2"/>
<dbReference type="AlphaFoldDB" id="A0A4Y9IK79"/>
<accession>A0A4Y9IK79</accession>
<dbReference type="Pfam" id="PF21012">
    <property type="entry name" value="DUF6850"/>
    <property type="match status" value="1"/>
</dbReference>
<reference evidence="2 3" key="1">
    <citation type="submission" date="2019-03" db="EMBL/GenBank/DDBJ databases">
        <title>Diversity of the mouse oral microbiome.</title>
        <authorList>
            <person name="Joseph S."/>
            <person name="Aduse-Opoku J."/>
            <person name="Curtis M."/>
            <person name="Wade W."/>
            <person name="Hashim A."/>
        </authorList>
    </citation>
    <scope>NUCLEOTIDE SEQUENCE [LARGE SCALE GENOMIC DNA]</scope>
    <source>
        <strain evidence="2 3">P11</strain>
    </source>
</reference>
<proteinExistence type="predicted"/>
<gene>
    <name evidence="2" type="ORF">E4T88_12740</name>
</gene>
<evidence type="ECO:0000313" key="3">
    <source>
        <dbReference type="Proteomes" id="UP000298285"/>
    </source>
</evidence>
<organism evidence="2 3">
    <name type="scientific">Dysgonomonas mossii</name>
    <dbReference type="NCBI Taxonomy" id="163665"/>
    <lineage>
        <taxon>Bacteria</taxon>
        <taxon>Pseudomonadati</taxon>
        <taxon>Bacteroidota</taxon>
        <taxon>Bacteroidia</taxon>
        <taxon>Bacteroidales</taxon>
        <taxon>Dysgonomonadaceae</taxon>
        <taxon>Dysgonomonas</taxon>
    </lineage>
</organism>
<dbReference type="InterPro" id="IPR049236">
    <property type="entry name" value="DUF6850"/>
</dbReference>
<dbReference type="EMBL" id="SPPK01000004">
    <property type="protein sequence ID" value="TFU88731.1"/>
    <property type="molecule type" value="Genomic_DNA"/>
</dbReference>
<feature type="domain" description="DUF6850" evidence="1">
    <location>
        <begin position="50"/>
        <end position="537"/>
    </location>
</feature>
<sequence>MAKKVHNITILLLLVGFCIPKKLIAQYEKTGWESYEYVQESNPWLYSDNAAGLHSITIDNLSYAEAYFNKKNGKLRNYFQSDKSFQSGADVKSLYRLNSKTVFYGNVNYSHFEGKNMGGATFIDPYVSPFNIVEYADSTQGKKALDIYHLTGAFSTELARGFNVGTKLDYKTSNYAKFKDLRHENREIDLILTLGAAYRISPFWEAGINYTYRRRIEEIRFQSYGNTDQQFNSLIDFGVFYGHQVRFSKSDGYTEANTFKPLFEEFQGASLQLNFTLSPNMLFFNELTLKWRDGYYGKRGTSSVVYTEHTSKINEYRANLTLLNSNDRHILSFNISRELLKNYENSHQDTTLPNGTTLIDYSSQEEMLNKTIWEFSAGYTAYLGVKDYSPIWILKINGEANNMKQTVSIYPNYRKQDINQWNVGMSASRNIIKSLNQYSLTLGFGYISGGGNEKKDGTYDSSTQGSTSVSLDRYIYREFEYLTTDRVRGNVTFRYSRLFPGKIKGYAQFNYALTNAFSTKYIGKTFNELALSVGVGF</sequence>
<name>A0A4Y9IK79_9BACT</name>
<dbReference type="RefSeq" id="WP_135106007.1">
    <property type="nucleotide sequence ID" value="NZ_JADGKW010000004.1"/>
</dbReference>
<dbReference type="Proteomes" id="UP000298285">
    <property type="component" value="Unassembled WGS sequence"/>
</dbReference>
<comment type="caution">
    <text evidence="2">The sequence shown here is derived from an EMBL/GenBank/DDBJ whole genome shotgun (WGS) entry which is preliminary data.</text>
</comment>
<protein>
    <recommendedName>
        <fullName evidence="1">DUF6850 domain-containing protein</fullName>
    </recommendedName>
</protein>
<evidence type="ECO:0000259" key="1">
    <source>
        <dbReference type="Pfam" id="PF21012"/>
    </source>
</evidence>
<evidence type="ECO:0000313" key="2">
    <source>
        <dbReference type="EMBL" id="TFU88731.1"/>
    </source>
</evidence>